<sequence length="151" mass="16943">MKKLFLLLLLFAPPCWAIELGQLVGRWEGFSTQISGNHHLVIDVLPEGDGLVKASSLQNSISRINATFSKEDFKYRGGYIEIALHSSEFGHEVESKIVIFGEQLDSMRATLILYQGGMMGLAIIQNCLIEKRKDSVPMYKLLEQIENATNK</sequence>
<accession>A0ABU9TRV4</accession>
<dbReference type="RefSeq" id="WP_342854196.1">
    <property type="nucleotide sequence ID" value="NZ_JBBMRA010000005.1"/>
</dbReference>
<evidence type="ECO:0008006" key="3">
    <source>
        <dbReference type="Google" id="ProtNLM"/>
    </source>
</evidence>
<protein>
    <recommendedName>
        <fullName evidence="3">DUF2147 domain-containing protein</fullName>
    </recommendedName>
</protein>
<gene>
    <name evidence="1" type="ORF">WNY58_07520</name>
</gene>
<proteinExistence type="predicted"/>
<reference evidence="1 2" key="1">
    <citation type="submission" date="2024-03" db="EMBL/GenBank/DDBJ databases">
        <title>Community enrichment and isolation of bacterial strains for fucoidan degradation.</title>
        <authorList>
            <person name="Sichert A."/>
        </authorList>
    </citation>
    <scope>NUCLEOTIDE SEQUENCE [LARGE SCALE GENOMIC DNA]</scope>
    <source>
        <strain evidence="1 2">AS76</strain>
    </source>
</reference>
<dbReference type="EMBL" id="JBBMRA010000005">
    <property type="protein sequence ID" value="MEM5536238.1"/>
    <property type="molecule type" value="Genomic_DNA"/>
</dbReference>
<name>A0ABU9TRV4_9GAMM</name>
<dbReference type="Proteomes" id="UP001449225">
    <property type="component" value="Unassembled WGS sequence"/>
</dbReference>
<comment type="caution">
    <text evidence="1">The sequence shown here is derived from an EMBL/GenBank/DDBJ whole genome shotgun (WGS) entry which is preliminary data.</text>
</comment>
<keyword evidence="2" id="KW-1185">Reference proteome</keyword>
<organism evidence="1 2">
    <name type="scientific">Neptuniibacter pectenicola</name>
    <dbReference type="NCBI Taxonomy" id="1806669"/>
    <lineage>
        <taxon>Bacteria</taxon>
        <taxon>Pseudomonadati</taxon>
        <taxon>Pseudomonadota</taxon>
        <taxon>Gammaproteobacteria</taxon>
        <taxon>Oceanospirillales</taxon>
        <taxon>Oceanospirillaceae</taxon>
        <taxon>Neptuniibacter</taxon>
    </lineage>
</organism>
<evidence type="ECO:0000313" key="2">
    <source>
        <dbReference type="Proteomes" id="UP001449225"/>
    </source>
</evidence>
<evidence type="ECO:0000313" key="1">
    <source>
        <dbReference type="EMBL" id="MEM5536238.1"/>
    </source>
</evidence>